<dbReference type="Pfam" id="PF03734">
    <property type="entry name" value="YkuD"/>
    <property type="match status" value="1"/>
</dbReference>
<feature type="active site" description="Proton donor/acceptor" evidence="7">
    <location>
        <position position="168"/>
    </location>
</feature>
<evidence type="ECO:0000256" key="3">
    <source>
        <dbReference type="ARBA" id="ARBA00022679"/>
    </source>
</evidence>
<keyword evidence="6 7" id="KW-0961">Cell wall biogenesis/degradation</keyword>
<dbReference type="PANTHER" id="PTHR36699">
    <property type="entry name" value="LD-TRANSPEPTIDASE"/>
    <property type="match status" value="1"/>
</dbReference>
<gene>
    <name evidence="9" type="ORF">NYR02_17910</name>
</gene>
<evidence type="ECO:0000256" key="1">
    <source>
        <dbReference type="ARBA" id="ARBA00004752"/>
    </source>
</evidence>
<comment type="similarity">
    <text evidence="2">Belongs to the YkuD family.</text>
</comment>
<keyword evidence="5 7" id="KW-0573">Peptidoglycan synthesis</keyword>
<dbReference type="Gene3D" id="2.40.440.10">
    <property type="entry name" value="L,D-transpeptidase catalytic domain-like"/>
    <property type="match status" value="1"/>
</dbReference>
<dbReference type="RefSeq" id="WP_260977736.1">
    <property type="nucleotide sequence ID" value="NZ_JAOANI010000029.1"/>
</dbReference>
<dbReference type="GO" id="GO:0016740">
    <property type="term" value="F:transferase activity"/>
    <property type="evidence" value="ECO:0007669"/>
    <property type="project" value="UniProtKB-KW"/>
</dbReference>
<reference evidence="9" key="2">
    <citation type="submission" date="2022-08" db="EMBL/GenBank/DDBJ databases">
        <authorList>
            <person name="Dong C."/>
        </authorList>
    </citation>
    <scope>NUCLEOTIDE SEQUENCE</scope>
    <source>
        <strain evidence="9">59MF3M-4</strain>
    </source>
</reference>
<dbReference type="AlphaFoldDB" id="A0A9X3AJD5"/>
<organism evidence="9 10">
    <name type="scientific">Thalassolituus pacificus</name>
    <dbReference type="NCBI Taxonomy" id="2975440"/>
    <lineage>
        <taxon>Bacteria</taxon>
        <taxon>Pseudomonadati</taxon>
        <taxon>Pseudomonadota</taxon>
        <taxon>Gammaproteobacteria</taxon>
        <taxon>Oceanospirillales</taxon>
        <taxon>Oceanospirillaceae</taxon>
        <taxon>Thalassolituus</taxon>
    </lineage>
</organism>
<name>A0A9X3AJD5_9GAMM</name>
<dbReference type="CDD" id="cd16913">
    <property type="entry name" value="YkuD_like"/>
    <property type="match status" value="1"/>
</dbReference>
<keyword evidence="4 7" id="KW-0133">Cell shape</keyword>
<protein>
    <submittedName>
        <fullName evidence="9">L,D-transpeptidase family protein</fullName>
    </submittedName>
</protein>
<evidence type="ECO:0000256" key="4">
    <source>
        <dbReference type="ARBA" id="ARBA00022960"/>
    </source>
</evidence>
<comment type="pathway">
    <text evidence="1 7">Cell wall biogenesis; peptidoglycan biosynthesis.</text>
</comment>
<evidence type="ECO:0000256" key="6">
    <source>
        <dbReference type="ARBA" id="ARBA00023316"/>
    </source>
</evidence>
<dbReference type="GO" id="GO:0009252">
    <property type="term" value="P:peptidoglycan biosynthetic process"/>
    <property type="evidence" value="ECO:0007669"/>
    <property type="project" value="UniProtKB-KW"/>
</dbReference>
<dbReference type="GO" id="GO:0008360">
    <property type="term" value="P:regulation of cell shape"/>
    <property type="evidence" value="ECO:0007669"/>
    <property type="project" value="UniProtKB-UniRule"/>
</dbReference>
<keyword evidence="10" id="KW-1185">Reference proteome</keyword>
<sequence length="215" mass="23741">MQIGCADSRLNGLSERGCNNRIGAFTVRQIILRAYSAIKFSRRLLFKSASGGLFCCLLAMPSADAGADFLTTDLQTVDLVTVDKSERKMYLLSGGKIVKEYRVALGANPQGHKRQEGDERTPEGDYTLDYKKEDSAFYRAMHVSYPNAVDVAAAKKQGVSPGGFIMVHGQRNGLGWLAPLAQYFNWTNGCIALTDAEMDEFMTLVRVGTPIRIEW</sequence>
<dbReference type="InterPro" id="IPR005490">
    <property type="entry name" value="LD_TPept_cat_dom"/>
</dbReference>
<evidence type="ECO:0000259" key="8">
    <source>
        <dbReference type="PROSITE" id="PS52029"/>
    </source>
</evidence>
<dbReference type="GO" id="GO:0004180">
    <property type="term" value="F:carboxypeptidase activity"/>
    <property type="evidence" value="ECO:0007669"/>
    <property type="project" value="UniProtKB-ARBA"/>
</dbReference>
<dbReference type="EMBL" id="JAOANI010000029">
    <property type="protein sequence ID" value="MCT7360902.1"/>
    <property type="molecule type" value="Genomic_DNA"/>
</dbReference>
<dbReference type="Proteomes" id="UP001147830">
    <property type="component" value="Unassembled WGS sequence"/>
</dbReference>
<evidence type="ECO:0000313" key="9">
    <source>
        <dbReference type="EMBL" id="MCT7360902.1"/>
    </source>
</evidence>
<dbReference type="PROSITE" id="PS52029">
    <property type="entry name" value="LD_TPASE"/>
    <property type="match status" value="1"/>
</dbReference>
<keyword evidence="3" id="KW-0808">Transferase</keyword>
<evidence type="ECO:0000256" key="7">
    <source>
        <dbReference type="PROSITE-ProRule" id="PRU01373"/>
    </source>
</evidence>
<accession>A0A9X3AJD5</accession>
<feature type="domain" description="L,D-TPase catalytic" evidence="8">
    <location>
        <begin position="78"/>
        <end position="214"/>
    </location>
</feature>
<dbReference type="InterPro" id="IPR038063">
    <property type="entry name" value="Transpep_catalytic_dom"/>
</dbReference>
<evidence type="ECO:0000256" key="2">
    <source>
        <dbReference type="ARBA" id="ARBA00005992"/>
    </source>
</evidence>
<feature type="active site" description="Nucleophile" evidence="7">
    <location>
        <position position="190"/>
    </location>
</feature>
<evidence type="ECO:0000256" key="5">
    <source>
        <dbReference type="ARBA" id="ARBA00022984"/>
    </source>
</evidence>
<dbReference type="SUPFAM" id="SSF141523">
    <property type="entry name" value="L,D-transpeptidase catalytic domain-like"/>
    <property type="match status" value="1"/>
</dbReference>
<dbReference type="PANTHER" id="PTHR36699:SF1">
    <property type="entry name" value="L,D-TRANSPEPTIDASE YAFK-RELATED"/>
    <property type="match status" value="1"/>
</dbReference>
<comment type="caution">
    <text evidence="9">The sequence shown here is derived from an EMBL/GenBank/DDBJ whole genome shotgun (WGS) entry which is preliminary data.</text>
</comment>
<evidence type="ECO:0000313" key="10">
    <source>
        <dbReference type="Proteomes" id="UP001147830"/>
    </source>
</evidence>
<reference evidence="9" key="1">
    <citation type="journal article" date="2022" name="Front. Microbiol.">
        <title>Genome-based taxonomic rearrangement of Oceanobacter-related bacteria including the description of Thalassolituus hydrocarbonoclasticus sp. nov. and Thalassolituus pacificus sp. nov. and emended description of the genus Thalassolituus.</title>
        <authorList>
            <person name="Dong C."/>
            <person name="Wei L."/>
            <person name="Wang J."/>
            <person name="Lai Q."/>
            <person name="Huang Z."/>
            <person name="Shao Z."/>
        </authorList>
    </citation>
    <scope>NUCLEOTIDE SEQUENCE</scope>
    <source>
        <strain evidence="9">59MF3M-4</strain>
    </source>
</reference>
<dbReference type="GO" id="GO:0071555">
    <property type="term" value="P:cell wall organization"/>
    <property type="evidence" value="ECO:0007669"/>
    <property type="project" value="UniProtKB-UniRule"/>
</dbReference>
<proteinExistence type="inferred from homology"/>